<dbReference type="OrthoDB" id="9799092at2"/>
<dbReference type="CDD" id="cd04301">
    <property type="entry name" value="NAT_SF"/>
    <property type="match status" value="1"/>
</dbReference>
<dbReference type="Proteomes" id="UP000028091">
    <property type="component" value="Unassembled WGS sequence"/>
</dbReference>
<dbReference type="Gene3D" id="3.30.460.10">
    <property type="entry name" value="Beta Polymerase, domain 2"/>
    <property type="match status" value="1"/>
</dbReference>
<comment type="caution">
    <text evidence="2">The sequence shown here is derived from an EMBL/GenBank/DDBJ whole genome shotgun (WGS) entry which is preliminary data.</text>
</comment>
<evidence type="ECO:0000313" key="2">
    <source>
        <dbReference type="EMBL" id="KEP27215.1"/>
    </source>
</evidence>
<dbReference type="SUPFAM" id="SSF81301">
    <property type="entry name" value="Nucleotidyltransferase"/>
    <property type="match status" value="1"/>
</dbReference>
<dbReference type="Pfam" id="PF04229">
    <property type="entry name" value="GrpB"/>
    <property type="match status" value="1"/>
</dbReference>
<dbReference type="Pfam" id="PF13673">
    <property type="entry name" value="Acetyltransf_10"/>
    <property type="match status" value="1"/>
</dbReference>
<dbReference type="RefSeq" id="WP_034319856.1">
    <property type="nucleotide sequence ID" value="NZ_JOTP01000005.1"/>
</dbReference>
<dbReference type="eggNOG" id="COG0456">
    <property type="taxonomic scope" value="Bacteria"/>
</dbReference>
<accession>A0A081LD89</accession>
<dbReference type="GO" id="GO:0016747">
    <property type="term" value="F:acyltransferase activity, transferring groups other than amino-acyl groups"/>
    <property type="evidence" value="ECO:0007669"/>
    <property type="project" value="InterPro"/>
</dbReference>
<keyword evidence="3" id="KW-1185">Reference proteome</keyword>
<dbReference type="PROSITE" id="PS51186">
    <property type="entry name" value="GNAT"/>
    <property type="match status" value="1"/>
</dbReference>
<evidence type="ECO:0000313" key="3">
    <source>
        <dbReference type="Proteomes" id="UP000028091"/>
    </source>
</evidence>
<dbReference type="InterPro" id="IPR043519">
    <property type="entry name" value="NT_sf"/>
</dbReference>
<dbReference type="PANTHER" id="PTHR34822:SF1">
    <property type="entry name" value="GRPB FAMILY PROTEIN"/>
    <property type="match status" value="1"/>
</dbReference>
<dbReference type="PANTHER" id="PTHR34822">
    <property type="entry name" value="GRPB DOMAIN PROTEIN (AFU_ORTHOLOGUE AFUA_1G01530)"/>
    <property type="match status" value="1"/>
</dbReference>
<name>A0A081LD89_9BACI</name>
<reference evidence="2 3" key="1">
    <citation type="submission" date="2012-09" db="EMBL/GenBank/DDBJ databases">
        <title>Genome Sequence of Bacillus sp. DW5-4.</title>
        <authorList>
            <person name="Lai Q."/>
            <person name="Liu Y."/>
            <person name="Shao Z."/>
        </authorList>
    </citation>
    <scope>NUCLEOTIDE SEQUENCE [LARGE SCALE GENOMIC DNA]</scope>
    <source>
        <strain evidence="2 3">DW5-4</strain>
    </source>
</reference>
<organism evidence="2 3">
    <name type="scientific">Bacillus zhangzhouensis</name>
    <dbReference type="NCBI Taxonomy" id="1178540"/>
    <lineage>
        <taxon>Bacteria</taxon>
        <taxon>Bacillati</taxon>
        <taxon>Bacillota</taxon>
        <taxon>Bacilli</taxon>
        <taxon>Bacillales</taxon>
        <taxon>Bacillaceae</taxon>
        <taxon>Bacillus</taxon>
    </lineage>
</organism>
<gene>
    <name evidence="2" type="ORF">BA70_16180</name>
</gene>
<dbReference type="InterPro" id="IPR000182">
    <property type="entry name" value="GNAT_dom"/>
</dbReference>
<feature type="domain" description="N-acetyltransferase" evidence="1">
    <location>
        <begin position="1"/>
        <end position="147"/>
    </location>
</feature>
<dbReference type="InterPro" id="IPR016181">
    <property type="entry name" value="Acyl_CoA_acyltransferase"/>
</dbReference>
<dbReference type="InterPro" id="IPR007344">
    <property type="entry name" value="GrpB/CoaE"/>
</dbReference>
<dbReference type="eggNOG" id="COG2320">
    <property type="taxonomic scope" value="Bacteria"/>
</dbReference>
<proteinExistence type="predicted"/>
<evidence type="ECO:0000259" key="1">
    <source>
        <dbReference type="PROSITE" id="PS51186"/>
    </source>
</evidence>
<protein>
    <recommendedName>
        <fullName evidence="1">N-acetyltransferase domain-containing protein</fullName>
    </recommendedName>
</protein>
<dbReference type="EMBL" id="JOTP01000005">
    <property type="protein sequence ID" value="KEP27215.1"/>
    <property type="molecule type" value="Genomic_DNA"/>
</dbReference>
<sequence length="324" mass="37819">MIVNLDQTIGEVAKQILHIQLAAYQQEAEQIGYADLPPLKETIQDVMKAKEQFIGFEQKEILLGVASYEEQKDYLIISRLAVHPKALKQGIGTRLMSTIMEKNVPIELTTGQKNTPAKRLYKKLGFFETNVIHVAKELTLSKMKWTPRRKVEVVEFKKEWHEEFHQEKQRLKQIIQNSWIEGHHIGSTSVEGLVAKPIIDILIEVSHIKEIDRKRESFEHLGYQALGENGIKGRRFFQKGGLNRTHHVHVYERNHPDVKRHLLFRDYLRAHPERVVAYASVKEQLANQYPEDIQSYMAGKNEIIKEIENEAYRWDREGREEALK</sequence>
<dbReference type="AlphaFoldDB" id="A0A081LD89"/>
<dbReference type="Gene3D" id="3.40.630.30">
    <property type="match status" value="1"/>
</dbReference>
<dbReference type="SUPFAM" id="SSF55729">
    <property type="entry name" value="Acyl-CoA N-acyltransferases (Nat)"/>
    <property type="match status" value="1"/>
</dbReference>